<sequence length="243" mass="26824">MAKARRAGSRRRRKASVGRWIFRLLAMLALFGTVFAAWFWWDMRGWKPDEARYPEQGAVIASGASGTRFQTLKALGGDFVYLELASVGGAPDPGFAARLKAAQASGLKVGVIYPFDPCRRADPQSARFTRMVPRSADLLPPAVALRNPADGCASPVSDAAVESELLTLVNQIEMHAGKSAVLKLSKTFQSRYNAARTFSRDLWLMRDRARPDYAGRPWLLWSVNSQLVSAASPDPIEWVVVQR</sequence>
<keyword evidence="1" id="KW-0812">Transmembrane</keyword>
<dbReference type="CDD" id="cd00599">
    <property type="entry name" value="GH25_muramidase"/>
    <property type="match status" value="1"/>
</dbReference>
<dbReference type="InterPro" id="IPR002053">
    <property type="entry name" value="Glyco_hydro_25"/>
</dbReference>
<dbReference type="GO" id="GO:0016787">
    <property type="term" value="F:hydrolase activity"/>
    <property type="evidence" value="ECO:0007669"/>
    <property type="project" value="UniProtKB-KW"/>
</dbReference>
<dbReference type="EMBL" id="JAGSPB010000002">
    <property type="protein sequence ID" value="MBV7265942.1"/>
    <property type="molecule type" value="Genomic_DNA"/>
</dbReference>
<keyword evidence="2" id="KW-0378">Hydrolase</keyword>
<dbReference type="Proteomes" id="UP000699975">
    <property type="component" value="Unassembled WGS sequence"/>
</dbReference>
<organism evidence="2 3">
    <name type="scientific">Erythrobacter ani</name>
    <dbReference type="NCBI Taxonomy" id="2827235"/>
    <lineage>
        <taxon>Bacteria</taxon>
        <taxon>Pseudomonadati</taxon>
        <taxon>Pseudomonadota</taxon>
        <taxon>Alphaproteobacteria</taxon>
        <taxon>Sphingomonadales</taxon>
        <taxon>Erythrobacteraceae</taxon>
        <taxon>Erythrobacter/Porphyrobacter group</taxon>
        <taxon>Erythrobacter</taxon>
    </lineage>
</organism>
<accession>A0ABS6SN61</accession>
<comment type="caution">
    <text evidence="2">The sequence shown here is derived from an EMBL/GenBank/DDBJ whole genome shotgun (WGS) entry which is preliminary data.</text>
</comment>
<evidence type="ECO:0000256" key="1">
    <source>
        <dbReference type="SAM" id="Phobius"/>
    </source>
</evidence>
<evidence type="ECO:0000313" key="2">
    <source>
        <dbReference type="EMBL" id="MBV7265942.1"/>
    </source>
</evidence>
<keyword evidence="1" id="KW-1133">Transmembrane helix</keyword>
<evidence type="ECO:0000313" key="3">
    <source>
        <dbReference type="Proteomes" id="UP000699975"/>
    </source>
</evidence>
<proteinExistence type="predicted"/>
<dbReference type="PROSITE" id="PS51904">
    <property type="entry name" value="GLYCOSYL_HYDROL_F25_2"/>
    <property type="match status" value="1"/>
</dbReference>
<protein>
    <submittedName>
        <fullName evidence="2">Glycoside hydrolase family 25 protein</fullName>
    </submittedName>
</protein>
<gene>
    <name evidence="2" type="ORF">KCG45_07100</name>
</gene>
<feature type="transmembrane region" description="Helical" evidence="1">
    <location>
        <begin position="20"/>
        <end position="41"/>
    </location>
</feature>
<reference evidence="2 3" key="1">
    <citation type="submission" date="2021-04" db="EMBL/GenBank/DDBJ databases">
        <authorList>
            <person name="Pira H."/>
            <person name="Risdian C."/>
            <person name="Wink J."/>
        </authorList>
    </citation>
    <scope>NUCLEOTIDE SEQUENCE [LARGE SCALE GENOMIC DNA]</scope>
    <source>
        <strain evidence="2 3">WH131</strain>
    </source>
</reference>
<keyword evidence="1" id="KW-0472">Membrane</keyword>
<dbReference type="Pfam" id="PF01183">
    <property type="entry name" value="Glyco_hydro_25"/>
    <property type="match status" value="1"/>
</dbReference>
<name>A0ABS6SN61_9SPHN</name>
<keyword evidence="3" id="KW-1185">Reference proteome</keyword>